<gene>
    <name evidence="1" type="ORF">UAU_02715</name>
</gene>
<sequence>MQLQPHDFFTERSFLYLVEAYRDPLGDQKVKDFIKKNNYSALRPAYGINVVDFHLFDKTQPAIRRFALKDMDTAEPLLAAHKDELIILCFFNLKNPNIDCTSAAYHWQQFFKTGEASEAAPEYIKEAKAKIDYYSLNKEELAMIMEINKARMIQDAVIATAERVAKEKGVEQGREQGIELGREQGQKIGEHKKAKEIAQSLLIEGMPIDSVAKTTNLTIEEVKELTLDTKDS</sequence>
<keyword evidence="2" id="KW-1185">Reference proteome</keyword>
<evidence type="ECO:0008006" key="3">
    <source>
        <dbReference type="Google" id="ProtNLM"/>
    </source>
</evidence>
<dbReference type="Pfam" id="PF12784">
    <property type="entry name" value="PDDEXK_2"/>
    <property type="match status" value="1"/>
</dbReference>
<dbReference type="NCBIfam" id="TIGR01784">
    <property type="entry name" value="T_den_put_tspse"/>
    <property type="match status" value="1"/>
</dbReference>
<dbReference type="HOGENOM" id="CLU_063842_1_0_9"/>
<proteinExistence type="predicted"/>
<comment type="caution">
    <text evidence="1">The sequence shown here is derived from an EMBL/GenBank/DDBJ whole genome shotgun (WGS) entry which is preliminary data.</text>
</comment>
<evidence type="ECO:0000313" key="2">
    <source>
        <dbReference type="Proteomes" id="UP000013782"/>
    </source>
</evidence>
<dbReference type="OrthoDB" id="1097360at2"/>
<dbReference type="InterPro" id="IPR010106">
    <property type="entry name" value="RpnA"/>
</dbReference>
<dbReference type="PANTHER" id="PTHR41317:SF1">
    <property type="entry name" value="PD-(D_E)XK NUCLEASE FAMILY TRANSPOSASE"/>
    <property type="match status" value="1"/>
</dbReference>
<accession>R2QCW0</accession>
<dbReference type="RefSeq" id="WP_010757702.1">
    <property type="nucleotide sequence ID" value="NZ_ASWD01000001.1"/>
</dbReference>
<name>R2QCW0_9ENTE</name>
<dbReference type="eggNOG" id="COG5464">
    <property type="taxonomic scope" value="Bacteria"/>
</dbReference>
<dbReference type="EMBL" id="AJAQ01000018">
    <property type="protein sequence ID" value="EOH93073.1"/>
    <property type="molecule type" value="Genomic_DNA"/>
</dbReference>
<organism evidence="1 2">
    <name type="scientific">Enterococcus pallens ATCC BAA-351</name>
    <dbReference type="NCBI Taxonomy" id="1158607"/>
    <lineage>
        <taxon>Bacteria</taxon>
        <taxon>Bacillati</taxon>
        <taxon>Bacillota</taxon>
        <taxon>Bacilli</taxon>
        <taxon>Lactobacillales</taxon>
        <taxon>Enterococcaceae</taxon>
        <taxon>Enterococcus</taxon>
    </lineage>
</organism>
<protein>
    <recommendedName>
        <fullName evidence="3">Transposase (putative) YhgA-like domain-containing protein</fullName>
    </recommendedName>
</protein>
<dbReference type="AlphaFoldDB" id="R2QCW0"/>
<reference evidence="1 2" key="1">
    <citation type="submission" date="2013-02" db="EMBL/GenBank/DDBJ databases">
        <title>The Genome Sequence of Enterococcus pallens BAA-351.</title>
        <authorList>
            <consortium name="The Broad Institute Genome Sequencing Platform"/>
            <consortium name="The Broad Institute Genome Sequencing Center for Infectious Disease"/>
            <person name="Earl A.M."/>
            <person name="Gilmore M.S."/>
            <person name="Lebreton F."/>
            <person name="Walker B."/>
            <person name="Young S.K."/>
            <person name="Zeng Q."/>
            <person name="Gargeya S."/>
            <person name="Fitzgerald M."/>
            <person name="Haas B."/>
            <person name="Abouelleil A."/>
            <person name="Alvarado L."/>
            <person name="Arachchi H.M."/>
            <person name="Berlin A.M."/>
            <person name="Chapman S.B."/>
            <person name="Dewar J."/>
            <person name="Goldberg J."/>
            <person name="Griggs A."/>
            <person name="Gujja S."/>
            <person name="Hansen M."/>
            <person name="Howarth C."/>
            <person name="Imamovic A."/>
            <person name="Larimer J."/>
            <person name="McCowan C."/>
            <person name="Murphy C."/>
            <person name="Neiman D."/>
            <person name="Pearson M."/>
            <person name="Priest M."/>
            <person name="Roberts A."/>
            <person name="Saif S."/>
            <person name="Shea T."/>
            <person name="Sisk P."/>
            <person name="Sykes S."/>
            <person name="Wortman J."/>
            <person name="Nusbaum C."/>
            <person name="Birren B."/>
        </authorList>
    </citation>
    <scope>NUCLEOTIDE SEQUENCE [LARGE SCALE GENOMIC DNA]</scope>
    <source>
        <strain evidence="1 2">ATCC BAA-351</strain>
    </source>
</reference>
<dbReference type="Proteomes" id="UP000013782">
    <property type="component" value="Unassembled WGS sequence"/>
</dbReference>
<evidence type="ECO:0000313" key="1">
    <source>
        <dbReference type="EMBL" id="EOH93073.1"/>
    </source>
</evidence>
<dbReference type="PATRIC" id="fig|1158607.3.peg.2705"/>
<dbReference type="PANTHER" id="PTHR41317">
    <property type="entry name" value="PD-(D_E)XK NUCLEASE FAMILY TRANSPOSASE"/>
    <property type="match status" value="1"/>
</dbReference>